<dbReference type="SMART" id="SM00490">
    <property type="entry name" value="HELICc"/>
    <property type="match status" value="1"/>
</dbReference>
<dbReference type="GO" id="GO:0005694">
    <property type="term" value="C:chromosome"/>
    <property type="evidence" value="ECO:0007669"/>
    <property type="project" value="TreeGrafter"/>
</dbReference>
<dbReference type="EMBL" id="GEEE01003322">
    <property type="protein sequence ID" value="JAP59903.1"/>
    <property type="molecule type" value="Transcribed_RNA"/>
</dbReference>
<dbReference type="GO" id="GO:0003677">
    <property type="term" value="F:DNA binding"/>
    <property type="evidence" value="ECO:0007669"/>
    <property type="project" value="UniProtKB-KW"/>
</dbReference>
<gene>
    <name evidence="14" type="ORF">TR150478</name>
</gene>
<evidence type="ECO:0000256" key="5">
    <source>
        <dbReference type="ARBA" id="ARBA00022806"/>
    </source>
</evidence>
<evidence type="ECO:0000256" key="4">
    <source>
        <dbReference type="ARBA" id="ARBA00022801"/>
    </source>
</evidence>
<keyword evidence="2" id="KW-0479">Metal-binding</keyword>
<dbReference type="AlphaFoldDB" id="A0A0V0J3Q4"/>
<dbReference type="GO" id="GO:0043138">
    <property type="term" value="F:3'-5' DNA helicase activity"/>
    <property type="evidence" value="ECO:0007669"/>
    <property type="project" value="UniProtKB-EC"/>
</dbReference>
<reference evidence="14" key="1">
    <citation type="submission" date="2016-01" db="EMBL/GenBank/DDBJ databases">
        <title>Reference transcriptome for the parasite Schistocephalus solidus: insights into the molecular evolution of parasitism.</title>
        <authorList>
            <person name="Hebert F.O."/>
            <person name="Grambauer S."/>
            <person name="Barber I."/>
            <person name="Landry C.R."/>
            <person name="Aubin-Horth N."/>
        </authorList>
    </citation>
    <scope>NUCLEOTIDE SEQUENCE</scope>
</reference>
<comment type="subcellular location">
    <subcellularLocation>
        <location evidence="10">Nucleus</location>
    </subcellularLocation>
</comment>
<keyword evidence="3 10" id="KW-0547">Nucleotide-binding</keyword>
<dbReference type="Pfam" id="PF16124">
    <property type="entry name" value="RecQ_Zn_bind"/>
    <property type="match status" value="1"/>
</dbReference>
<feature type="domain" description="Helicase ATP-binding" evidence="12">
    <location>
        <begin position="1"/>
        <end position="141"/>
    </location>
</feature>
<comment type="catalytic activity">
    <reaction evidence="10">
        <text>ATP + H2O = ADP + phosphate + H(+)</text>
        <dbReference type="Rhea" id="RHEA:13065"/>
        <dbReference type="ChEBI" id="CHEBI:15377"/>
        <dbReference type="ChEBI" id="CHEBI:15378"/>
        <dbReference type="ChEBI" id="CHEBI:30616"/>
        <dbReference type="ChEBI" id="CHEBI:43474"/>
        <dbReference type="ChEBI" id="CHEBI:456216"/>
    </reaction>
</comment>
<evidence type="ECO:0000256" key="9">
    <source>
        <dbReference type="ARBA" id="ARBA00034617"/>
    </source>
</evidence>
<protein>
    <recommendedName>
        <fullName evidence="10">ATP-dependent DNA helicase</fullName>
        <ecNumber evidence="10">5.6.2.4</ecNumber>
    </recommendedName>
</protein>
<dbReference type="Gene3D" id="3.40.50.300">
    <property type="entry name" value="P-loop containing nucleotide triphosphate hydrolases"/>
    <property type="match status" value="2"/>
</dbReference>
<dbReference type="PROSITE" id="PS51194">
    <property type="entry name" value="HELICASE_CTER"/>
    <property type="match status" value="1"/>
</dbReference>
<keyword evidence="5 10" id="KW-0347">Helicase</keyword>
<dbReference type="EC" id="5.6.2.4" evidence="10"/>
<organism evidence="14">
    <name type="scientific">Schistocephalus solidus</name>
    <name type="common">Tapeworm</name>
    <dbReference type="NCBI Taxonomy" id="70667"/>
    <lineage>
        <taxon>Eukaryota</taxon>
        <taxon>Metazoa</taxon>
        <taxon>Spiralia</taxon>
        <taxon>Lophotrochozoa</taxon>
        <taxon>Platyhelminthes</taxon>
        <taxon>Cestoda</taxon>
        <taxon>Eucestoda</taxon>
        <taxon>Diphyllobothriidea</taxon>
        <taxon>Diphyllobothriidae</taxon>
        <taxon>Schistocephalus</taxon>
    </lineage>
</organism>
<dbReference type="Pfam" id="PF00270">
    <property type="entry name" value="DEAD"/>
    <property type="match status" value="1"/>
</dbReference>
<evidence type="ECO:0000259" key="13">
    <source>
        <dbReference type="PROSITE" id="PS51194"/>
    </source>
</evidence>
<accession>A0A0V0J3Q4</accession>
<proteinExistence type="inferred from homology"/>
<comment type="catalytic activity">
    <reaction evidence="9 10">
        <text>Couples ATP hydrolysis with the unwinding of duplex DNA by translocating in the 3'-5' direction.</text>
        <dbReference type="EC" id="5.6.2.4"/>
    </reaction>
</comment>
<feature type="domain" description="Helicase C-terminal" evidence="13">
    <location>
        <begin position="171"/>
        <end position="317"/>
    </location>
</feature>
<dbReference type="GO" id="GO:0016787">
    <property type="term" value="F:hydrolase activity"/>
    <property type="evidence" value="ECO:0007669"/>
    <property type="project" value="UniProtKB-KW"/>
</dbReference>
<dbReference type="Pfam" id="PF00271">
    <property type="entry name" value="Helicase_C"/>
    <property type="match status" value="1"/>
</dbReference>
<keyword evidence="4 10" id="KW-0378">Hydrolase</keyword>
<sequence>MTDQALNLQRLGIPSSAIAVLDSSTPAPTQQKILLDICGEGTEKNKHSTIRILFVTPEKLSKSKRLMNRLEKAHSRGRLARIAIDEVHCVSQWGNDFRPDYKFLHVLKTQFPSIPILGLTATASAEVVLDVQKMLGLPQDNCLVLRSGYNRPNLNYQALFRPGTLTSTYPAIIRLLKTKFAGQSGLIYCLSQKDTEDLSAVLQQQGIAAAFYHANVDVAHRSAVHSKWIDNEILVIVATVAFGMGIDKPDVRFVFHLSASKSLENYYQESGRAGRDERASSLLLFWRLGDFFRLASMVVAERTGVIKLLAMLGYCLEASQCRRRLLAAGLGDRTWSAEDCRGACDICRGASARKAVVVDATDLLECVDSILASQQQRLTGAKVINLLVKEKLVGVLLQKAGAAVSRSACLRFAEYFVAWCLLQSYLRMDYHFTPYSTVIYLSTAQRSAEPQKLPIPPWVAQPEEDSDASSPTPSSCSSSAVLTLSKRAKKRLTESPVEEVMSD</sequence>
<dbReference type="GO" id="GO:0009378">
    <property type="term" value="F:four-way junction helicase activity"/>
    <property type="evidence" value="ECO:0007669"/>
    <property type="project" value="TreeGrafter"/>
</dbReference>
<evidence type="ECO:0000256" key="2">
    <source>
        <dbReference type="ARBA" id="ARBA00022723"/>
    </source>
</evidence>
<keyword evidence="6 10" id="KW-0067">ATP-binding</keyword>
<comment type="similarity">
    <text evidence="1 10">Belongs to the helicase family. RecQ subfamily.</text>
</comment>
<dbReference type="CDD" id="cd18794">
    <property type="entry name" value="SF2_C_RecQ"/>
    <property type="match status" value="1"/>
</dbReference>
<keyword evidence="8" id="KW-0413">Isomerase</keyword>
<evidence type="ECO:0000256" key="8">
    <source>
        <dbReference type="ARBA" id="ARBA00023235"/>
    </source>
</evidence>
<feature type="region of interest" description="Disordered" evidence="11">
    <location>
        <begin position="453"/>
        <end position="503"/>
    </location>
</feature>
<dbReference type="InterPro" id="IPR004589">
    <property type="entry name" value="DNA_helicase_ATP-dep_RecQ"/>
</dbReference>
<dbReference type="EMBL" id="GEEE01009162">
    <property type="protein sequence ID" value="JAP54063.1"/>
    <property type="molecule type" value="Transcribed_RNA"/>
</dbReference>
<keyword evidence="10" id="KW-0539">Nucleus</keyword>
<evidence type="ECO:0000256" key="11">
    <source>
        <dbReference type="SAM" id="MobiDB-lite"/>
    </source>
</evidence>
<evidence type="ECO:0000256" key="6">
    <source>
        <dbReference type="ARBA" id="ARBA00022840"/>
    </source>
</evidence>
<evidence type="ECO:0000259" key="12">
    <source>
        <dbReference type="PROSITE" id="PS51192"/>
    </source>
</evidence>
<dbReference type="GO" id="GO:0005737">
    <property type="term" value="C:cytoplasm"/>
    <property type="evidence" value="ECO:0007669"/>
    <property type="project" value="TreeGrafter"/>
</dbReference>
<evidence type="ECO:0000256" key="1">
    <source>
        <dbReference type="ARBA" id="ARBA00005446"/>
    </source>
</evidence>
<name>A0A0V0J3Q4_SCHSO</name>
<evidence type="ECO:0000313" key="14">
    <source>
        <dbReference type="EMBL" id="JAP59903.1"/>
    </source>
</evidence>
<keyword evidence="7" id="KW-0238">DNA-binding</keyword>
<dbReference type="SUPFAM" id="SSF52540">
    <property type="entry name" value="P-loop containing nucleoside triphosphate hydrolases"/>
    <property type="match status" value="1"/>
</dbReference>
<evidence type="ECO:0000256" key="10">
    <source>
        <dbReference type="RuleBase" id="RU364117"/>
    </source>
</evidence>
<dbReference type="InterPro" id="IPR014001">
    <property type="entry name" value="Helicase_ATP-bd"/>
</dbReference>
<dbReference type="NCBIfam" id="TIGR00614">
    <property type="entry name" value="recQ_fam"/>
    <property type="match status" value="1"/>
</dbReference>
<dbReference type="GO" id="GO:0005634">
    <property type="term" value="C:nucleus"/>
    <property type="evidence" value="ECO:0007669"/>
    <property type="project" value="UniProtKB-SubCell"/>
</dbReference>
<dbReference type="GO" id="GO:0000724">
    <property type="term" value="P:double-strand break repair via homologous recombination"/>
    <property type="evidence" value="ECO:0007669"/>
    <property type="project" value="TreeGrafter"/>
</dbReference>
<dbReference type="GO" id="GO:0046872">
    <property type="term" value="F:metal ion binding"/>
    <property type="evidence" value="ECO:0007669"/>
    <property type="project" value="UniProtKB-KW"/>
</dbReference>
<dbReference type="InterPro" id="IPR027417">
    <property type="entry name" value="P-loop_NTPase"/>
</dbReference>
<dbReference type="InterPro" id="IPR001650">
    <property type="entry name" value="Helicase_C-like"/>
</dbReference>
<dbReference type="InterPro" id="IPR011545">
    <property type="entry name" value="DEAD/DEAH_box_helicase_dom"/>
</dbReference>
<dbReference type="PROSITE" id="PS51192">
    <property type="entry name" value="HELICASE_ATP_BIND_1"/>
    <property type="match status" value="1"/>
</dbReference>
<dbReference type="PANTHER" id="PTHR13710:SF105">
    <property type="entry name" value="ATP-DEPENDENT DNA HELICASE Q1"/>
    <property type="match status" value="1"/>
</dbReference>
<feature type="compositionally biased region" description="Low complexity" evidence="11">
    <location>
        <begin position="468"/>
        <end position="485"/>
    </location>
</feature>
<dbReference type="Gene3D" id="1.10.10.10">
    <property type="entry name" value="Winged helix-like DNA-binding domain superfamily/Winged helix DNA-binding domain"/>
    <property type="match status" value="1"/>
</dbReference>
<dbReference type="InterPro" id="IPR036388">
    <property type="entry name" value="WH-like_DNA-bd_sf"/>
</dbReference>
<evidence type="ECO:0000256" key="3">
    <source>
        <dbReference type="ARBA" id="ARBA00022741"/>
    </source>
</evidence>
<evidence type="ECO:0000256" key="7">
    <source>
        <dbReference type="ARBA" id="ARBA00023125"/>
    </source>
</evidence>
<dbReference type="InterPro" id="IPR032284">
    <property type="entry name" value="RecQ_Zn-bd"/>
</dbReference>
<dbReference type="GO" id="GO:0005524">
    <property type="term" value="F:ATP binding"/>
    <property type="evidence" value="ECO:0007669"/>
    <property type="project" value="UniProtKB-KW"/>
</dbReference>
<dbReference type="PANTHER" id="PTHR13710">
    <property type="entry name" value="DNA HELICASE RECQ FAMILY MEMBER"/>
    <property type="match status" value="1"/>
</dbReference>